<gene>
    <name evidence="7" type="ORF">R1sor_002535</name>
</gene>
<keyword evidence="6" id="KW-1133">Transmembrane helix</keyword>
<evidence type="ECO:0000256" key="4">
    <source>
        <dbReference type="ARBA" id="ARBA00023004"/>
    </source>
</evidence>
<dbReference type="GO" id="GO:0016491">
    <property type="term" value="F:oxidoreductase activity"/>
    <property type="evidence" value="ECO:0007669"/>
    <property type="project" value="UniProtKB-KW"/>
</dbReference>
<protein>
    <recommendedName>
        <fullName evidence="9">Cytochrome P450</fullName>
    </recommendedName>
</protein>
<evidence type="ECO:0000256" key="1">
    <source>
        <dbReference type="ARBA" id="ARBA00010617"/>
    </source>
</evidence>
<accession>A0ABD3GZ33</accession>
<organism evidence="7 8">
    <name type="scientific">Riccia sorocarpa</name>
    <dbReference type="NCBI Taxonomy" id="122646"/>
    <lineage>
        <taxon>Eukaryota</taxon>
        <taxon>Viridiplantae</taxon>
        <taxon>Streptophyta</taxon>
        <taxon>Embryophyta</taxon>
        <taxon>Marchantiophyta</taxon>
        <taxon>Marchantiopsida</taxon>
        <taxon>Marchantiidae</taxon>
        <taxon>Marchantiales</taxon>
        <taxon>Ricciaceae</taxon>
        <taxon>Riccia</taxon>
    </lineage>
</organism>
<keyword evidence="4 5" id="KW-0408">Iron</keyword>
<keyword evidence="2 5" id="KW-0479">Metal-binding</keyword>
<dbReference type="PANTHER" id="PTHR24296">
    <property type="entry name" value="CYTOCHROME P450"/>
    <property type="match status" value="1"/>
</dbReference>
<dbReference type="GO" id="GO:0046872">
    <property type="term" value="F:metal ion binding"/>
    <property type="evidence" value="ECO:0007669"/>
    <property type="project" value="UniProtKB-KW"/>
</dbReference>
<evidence type="ECO:0008006" key="9">
    <source>
        <dbReference type="Google" id="ProtNLM"/>
    </source>
</evidence>
<keyword evidence="6" id="KW-0472">Membrane</keyword>
<keyword evidence="5" id="KW-0349">Heme</keyword>
<dbReference type="EMBL" id="JBJQOH010000006">
    <property type="protein sequence ID" value="KAL3684513.1"/>
    <property type="molecule type" value="Genomic_DNA"/>
</dbReference>
<evidence type="ECO:0000256" key="3">
    <source>
        <dbReference type="ARBA" id="ARBA00023002"/>
    </source>
</evidence>
<dbReference type="PRINTS" id="PR00463">
    <property type="entry name" value="EP450I"/>
</dbReference>
<dbReference type="CDD" id="cd11064">
    <property type="entry name" value="CYP86A"/>
    <property type="match status" value="1"/>
</dbReference>
<evidence type="ECO:0000313" key="7">
    <source>
        <dbReference type="EMBL" id="KAL3684513.1"/>
    </source>
</evidence>
<dbReference type="InterPro" id="IPR002401">
    <property type="entry name" value="Cyt_P450_E_grp-I"/>
</dbReference>
<proteinExistence type="inferred from homology"/>
<dbReference type="InterPro" id="IPR001128">
    <property type="entry name" value="Cyt_P450"/>
</dbReference>
<evidence type="ECO:0000256" key="2">
    <source>
        <dbReference type="ARBA" id="ARBA00022723"/>
    </source>
</evidence>
<comment type="cofactor">
    <cofactor evidence="5">
        <name>heme</name>
        <dbReference type="ChEBI" id="CHEBI:30413"/>
    </cofactor>
</comment>
<keyword evidence="6" id="KW-0812">Transmembrane</keyword>
<dbReference type="InterPro" id="IPR036396">
    <property type="entry name" value="Cyt_P450_sf"/>
</dbReference>
<dbReference type="Proteomes" id="UP001633002">
    <property type="component" value="Unassembled WGS sequence"/>
</dbReference>
<dbReference type="AlphaFoldDB" id="A0ABD3GZ33"/>
<evidence type="ECO:0000256" key="6">
    <source>
        <dbReference type="SAM" id="Phobius"/>
    </source>
</evidence>
<name>A0ABD3GZ33_9MARC</name>
<evidence type="ECO:0000256" key="5">
    <source>
        <dbReference type="PIRSR" id="PIRSR602401-1"/>
    </source>
</evidence>
<dbReference type="PRINTS" id="PR00385">
    <property type="entry name" value="P450"/>
</dbReference>
<feature type="transmembrane region" description="Helical" evidence="6">
    <location>
        <begin position="6"/>
        <end position="26"/>
    </location>
</feature>
<sequence length="513" mass="58926">MSDTAGNTFLVLAFATSVLVYLWIYLWRQGGRVGPKEWPIVGSMFEVTANTHRLHDWLYEYMRKSPTGTVTFTVASNRFVNIGRPDNVEYILKTNFPNYIKGPTNLKRLKDLLGSGIFAADGDVWKQHRKIASFEFSSHKLRETSTDAYREHAIHLMLFLETAVDSQKQVDIQDLLLRMTMDSICKIGFGVDQHTLTPELPDFQFAKAFDTLALRSADRVFDVFWKLKKNFYVGKERQFHTFLPVVNAFTNDVIRLRRAELAKLQAMGQTLDRHDLLSRFMTAKDANGDPLSDTVIRDAVLNFLIAGRDTTACTMAWFVYVLCQHPEVAEKCFQEIQEVFGEEQADLGQGIERFYKFGKLLTFESLGRLHYLHAAISETLRFYGPVARDGKQAVKNDVLPDGTVVKAGDMVIYVPYSMGRMELVWGPDVLEYRPERWLKDGCYRPESPYKFSAFQAGPRICLGKDTAYLQMMMTSAMFIRWFRFELVPNQSITYNVSLVMSIKNGLKVFVRHK</sequence>
<keyword evidence="8" id="KW-1185">Reference proteome</keyword>
<dbReference type="SUPFAM" id="SSF48264">
    <property type="entry name" value="Cytochrome P450"/>
    <property type="match status" value="1"/>
</dbReference>
<dbReference type="Pfam" id="PF00067">
    <property type="entry name" value="p450"/>
    <property type="match status" value="1"/>
</dbReference>
<reference evidence="7 8" key="1">
    <citation type="submission" date="2024-09" db="EMBL/GenBank/DDBJ databases">
        <title>Chromosome-scale assembly of Riccia sorocarpa.</title>
        <authorList>
            <person name="Paukszto L."/>
        </authorList>
    </citation>
    <scope>NUCLEOTIDE SEQUENCE [LARGE SCALE GENOMIC DNA]</scope>
    <source>
        <strain evidence="7">LP-2024</strain>
        <tissue evidence="7">Aerial parts of the thallus</tissue>
    </source>
</reference>
<comment type="caution">
    <text evidence="7">The sequence shown here is derived from an EMBL/GenBank/DDBJ whole genome shotgun (WGS) entry which is preliminary data.</text>
</comment>
<feature type="binding site" description="axial binding residue" evidence="5">
    <location>
        <position position="461"/>
    </location>
    <ligand>
        <name>heme</name>
        <dbReference type="ChEBI" id="CHEBI:30413"/>
    </ligand>
    <ligandPart>
        <name>Fe</name>
        <dbReference type="ChEBI" id="CHEBI:18248"/>
    </ligandPart>
</feature>
<dbReference type="Gene3D" id="1.10.630.10">
    <property type="entry name" value="Cytochrome P450"/>
    <property type="match status" value="1"/>
</dbReference>
<comment type="similarity">
    <text evidence="1">Belongs to the cytochrome P450 family.</text>
</comment>
<evidence type="ECO:0000313" key="8">
    <source>
        <dbReference type="Proteomes" id="UP001633002"/>
    </source>
</evidence>
<keyword evidence="3" id="KW-0560">Oxidoreductase</keyword>